<gene>
    <name evidence="1" type="ORF">OF850_01415</name>
</gene>
<dbReference type="Proteomes" id="UP001526430">
    <property type="component" value="Unassembled WGS sequence"/>
</dbReference>
<name>A0ABT3NQ35_9PROT</name>
<evidence type="ECO:0000313" key="1">
    <source>
        <dbReference type="EMBL" id="MCW8084273.1"/>
    </source>
</evidence>
<keyword evidence="2" id="KW-1185">Reference proteome</keyword>
<reference evidence="1 2" key="1">
    <citation type="submission" date="2022-10" db="EMBL/GenBank/DDBJ databases">
        <title>Roseococcus glaciei nov., sp. nov., isolated from glacier.</title>
        <authorList>
            <person name="Liu Q."/>
            <person name="Xin Y.-H."/>
        </authorList>
    </citation>
    <scope>NUCLEOTIDE SEQUENCE [LARGE SCALE GENOMIC DNA]</scope>
    <source>
        <strain evidence="1 2">MDT2-1-1</strain>
    </source>
</reference>
<proteinExistence type="predicted"/>
<protein>
    <recommendedName>
        <fullName evidence="3">Phage protein D</fullName>
    </recommendedName>
</protein>
<dbReference type="EMBL" id="JAPFQI010000001">
    <property type="protein sequence ID" value="MCW8084273.1"/>
    <property type="molecule type" value="Genomic_DNA"/>
</dbReference>
<comment type="caution">
    <text evidence="1">The sequence shown here is derived from an EMBL/GenBank/DDBJ whole genome shotgun (WGS) entry which is preliminary data.</text>
</comment>
<evidence type="ECO:0000313" key="2">
    <source>
        <dbReference type="Proteomes" id="UP001526430"/>
    </source>
</evidence>
<sequence>MLEGVHLTLMIGPAVPVPAPRVVMDALRSISVTSGKDRSGFQVTFAVGRDSPLLNVMLPAGYFDPITTRVLIIATVNGFPHVLMDGLVTQQELSPSNEPGQSTLSITGEDLSLAMDLVETVIPYPQVPLIARIRLILAKYAALGCIPAVIPTIIPVTEVATSGFETQTTTDRAYLKSLARRAGYVFYVEPGPAPGTSVAYFGPDIRVPIPQSALNIDMDAATNVESLSFSLDGLAKKLTVVTILDPVTGKVPIPIPIPNVNIFKPPLGLRPTAPARLEFNSDYAKLKPDKAAEKILGLLMNNAEAITASGSLDVVRYGRPLRSRALVGVRGAGLAYDGLYYVDTVTHKIKPGEYKQSFTLSRDGLISNTPKVVP</sequence>
<evidence type="ECO:0008006" key="3">
    <source>
        <dbReference type="Google" id="ProtNLM"/>
    </source>
</evidence>
<dbReference type="RefSeq" id="WP_301587880.1">
    <property type="nucleotide sequence ID" value="NZ_JAPFQI010000001.1"/>
</dbReference>
<organism evidence="1 2">
    <name type="scientific">Sabulicella glaciei</name>
    <dbReference type="NCBI Taxonomy" id="2984948"/>
    <lineage>
        <taxon>Bacteria</taxon>
        <taxon>Pseudomonadati</taxon>
        <taxon>Pseudomonadota</taxon>
        <taxon>Alphaproteobacteria</taxon>
        <taxon>Acetobacterales</taxon>
        <taxon>Acetobacteraceae</taxon>
        <taxon>Sabulicella</taxon>
    </lineage>
</organism>
<accession>A0ABT3NQ35</accession>